<proteinExistence type="predicted"/>
<dbReference type="SUPFAM" id="SSF53795">
    <property type="entry name" value="PEP carboxykinase-like"/>
    <property type="match status" value="1"/>
</dbReference>
<dbReference type="Proteomes" id="UP000619244">
    <property type="component" value="Unassembled WGS sequence"/>
</dbReference>
<dbReference type="Gene3D" id="3.40.50.300">
    <property type="entry name" value="P-loop containing nucleotide triphosphate hydrolases"/>
    <property type="match status" value="1"/>
</dbReference>
<dbReference type="AlphaFoldDB" id="A0A918NE78"/>
<dbReference type="EMBL" id="BMVU01000003">
    <property type="protein sequence ID" value="GGX60621.1"/>
    <property type="molecule type" value="Genomic_DNA"/>
</dbReference>
<protein>
    <submittedName>
        <fullName evidence="1">Uncharacterized protein</fullName>
    </submittedName>
</protein>
<evidence type="ECO:0000313" key="1">
    <source>
        <dbReference type="EMBL" id="GGX60621.1"/>
    </source>
</evidence>
<reference evidence="1" key="2">
    <citation type="submission" date="2020-09" db="EMBL/GenBank/DDBJ databases">
        <authorList>
            <person name="Sun Q."/>
            <person name="Ohkuma M."/>
        </authorList>
    </citation>
    <scope>NUCLEOTIDE SEQUENCE</scope>
    <source>
        <strain evidence="1">JCM 4790</strain>
    </source>
</reference>
<comment type="caution">
    <text evidence="1">The sequence shown here is derived from an EMBL/GenBank/DDBJ whole genome shotgun (WGS) entry which is preliminary data.</text>
</comment>
<keyword evidence="2" id="KW-1185">Reference proteome</keyword>
<gene>
    <name evidence="1" type="ORF">GCM10010358_13980</name>
</gene>
<organism evidence="1 2">
    <name type="scientific">Streptomyces minutiscleroticus</name>
    <dbReference type="NCBI Taxonomy" id="68238"/>
    <lineage>
        <taxon>Bacteria</taxon>
        <taxon>Bacillati</taxon>
        <taxon>Actinomycetota</taxon>
        <taxon>Actinomycetes</taxon>
        <taxon>Kitasatosporales</taxon>
        <taxon>Streptomycetaceae</taxon>
        <taxon>Streptomyces</taxon>
    </lineage>
</organism>
<reference evidence="1" key="1">
    <citation type="journal article" date="2014" name="Int. J. Syst. Evol. Microbiol.">
        <title>Complete genome sequence of Corynebacterium casei LMG S-19264T (=DSM 44701T), isolated from a smear-ripened cheese.</title>
        <authorList>
            <consortium name="US DOE Joint Genome Institute (JGI-PGF)"/>
            <person name="Walter F."/>
            <person name="Albersmeier A."/>
            <person name="Kalinowski J."/>
            <person name="Ruckert C."/>
        </authorList>
    </citation>
    <scope>NUCLEOTIDE SEQUENCE</scope>
    <source>
        <strain evidence="1">JCM 4790</strain>
    </source>
</reference>
<dbReference type="InterPro" id="IPR027417">
    <property type="entry name" value="P-loop_NTPase"/>
</dbReference>
<name>A0A918NE78_9ACTN</name>
<dbReference type="RefSeq" id="WP_190189260.1">
    <property type="nucleotide sequence ID" value="NZ_BMVU01000003.1"/>
</dbReference>
<accession>A0A918NE78</accession>
<sequence>MSYGFQDPTLLPRRPIRANVELVAELQGVPRAERRERAQKANVLVGLRGSRRRTRVSCPVA</sequence>
<evidence type="ECO:0000313" key="2">
    <source>
        <dbReference type="Proteomes" id="UP000619244"/>
    </source>
</evidence>